<dbReference type="Proteomes" id="UP000016933">
    <property type="component" value="Unassembled WGS sequence"/>
</dbReference>
<reference evidence="2 3" key="2">
    <citation type="journal article" date="2012" name="PLoS Pathog.">
        <title>Diverse lifestyles and strategies of plant pathogenesis encoded in the genomes of eighteen Dothideomycetes fungi.</title>
        <authorList>
            <person name="Ohm R.A."/>
            <person name="Feau N."/>
            <person name="Henrissat B."/>
            <person name="Schoch C.L."/>
            <person name="Horwitz B.A."/>
            <person name="Barry K.W."/>
            <person name="Condon B.J."/>
            <person name="Copeland A.C."/>
            <person name="Dhillon B."/>
            <person name="Glaser F."/>
            <person name="Hesse C.N."/>
            <person name="Kosti I."/>
            <person name="LaButti K."/>
            <person name="Lindquist E.A."/>
            <person name="Lucas S."/>
            <person name="Salamov A.A."/>
            <person name="Bradshaw R.E."/>
            <person name="Ciuffetti L."/>
            <person name="Hamelin R.C."/>
            <person name="Kema G.H.J."/>
            <person name="Lawrence C."/>
            <person name="Scott J.A."/>
            <person name="Spatafora J.W."/>
            <person name="Turgeon B.G."/>
            <person name="de Wit P.J.G.M."/>
            <person name="Zhong S."/>
            <person name="Goodwin S.B."/>
            <person name="Grigoriev I.V."/>
        </authorList>
    </citation>
    <scope>NUCLEOTIDE SEQUENCE [LARGE SCALE GENOMIC DNA]</scope>
    <source>
        <strain evidence="3">NZE10 / CBS 128990</strain>
    </source>
</reference>
<evidence type="ECO:0000256" key="1">
    <source>
        <dbReference type="SAM" id="Phobius"/>
    </source>
</evidence>
<name>M2YJQ6_DOTSN</name>
<keyword evidence="1" id="KW-0472">Membrane</keyword>
<evidence type="ECO:0000313" key="3">
    <source>
        <dbReference type="Proteomes" id="UP000016933"/>
    </source>
</evidence>
<dbReference type="HOGENOM" id="CLU_2015207_0_0_1"/>
<reference evidence="3" key="1">
    <citation type="journal article" date="2012" name="PLoS Genet.">
        <title>The genomes of the fungal plant pathogens Cladosporium fulvum and Dothistroma septosporum reveal adaptation to different hosts and lifestyles but also signatures of common ancestry.</title>
        <authorList>
            <person name="de Wit P.J.G.M."/>
            <person name="van der Burgt A."/>
            <person name="Oekmen B."/>
            <person name="Stergiopoulos I."/>
            <person name="Abd-Elsalam K.A."/>
            <person name="Aerts A.L."/>
            <person name="Bahkali A.H."/>
            <person name="Beenen H.G."/>
            <person name="Chettri P."/>
            <person name="Cox M.P."/>
            <person name="Datema E."/>
            <person name="de Vries R.P."/>
            <person name="Dhillon B."/>
            <person name="Ganley A.R."/>
            <person name="Griffiths S.A."/>
            <person name="Guo Y."/>
            <person name="Hamelin R.C."/>
            <person name="Henrissat B."/>
            <person name="Kabir M.S."/>
            <person name="Jashni M.K."/>
            <person name="Kema G."/>
            <person name="Klaubauf S."/>
            <person name="Lapidus A."/>
            <person name="Levasseur A."/>
            <person name="Lindquist E."/>
            <person name="Mehrabi R."/>
            <person name="Ohm R.A."/>
            <person name="Owen T.J."/>
            <person name="Salamov A."/>
            <person name="Schwelm A."/>
            <person name="Schijlen E."/>
            <person name="Sun H."/>
            <person name="van den Burg H.A."/>
            <person name="van Ham R.C.H.J."/>
            <person name="Zhang S."/>
            <person name="Goodwin S.B."/>
            <person name="Grigoriev I.V."/>
            <person name="Collemare J."/>
            <person name="Bradshaw R.E."/>
        </authorList>
    </citation>
    <scope>NUCLEOTIDE SEQUENCE [LARGE SCALE GENOMIC DNA]</scope>
    <source>
        <strain evidence="3">NZE10 / CBS 128990</strain>
    </source>
</reference>
<dbReference type="EMBL" id="KB446545">
    <property type="protein sequence ID" value="EME39166.1"/>
    <property type="molecule type" value="Genomic_DNA"/>
</dbReference>
<accession>M2YJQ6</accession>
<keyword evidence="1" id="KW-0812">Transmembrane</keyword>
<evidence type="ECO:0000313" key="2">
    <source>
        <dbReference type="EMBL" id="EME39166.1"/>
    </source>
</evidence>
<keyword evidence="1" id="KW-1133">Transmembrane helix</keyword>
<gene>
    <name evidence="2" type="ORF">DOTSEDRAFT_28347</name>
</gene>
<sequence>MPTLFESLPVMDEDMDEQRDEHNAPSAESAPAIMRLGSFLLIDTNVRRMIWATISLGTSRYLLTGHVNYPLHLLAVHLAAIQTARIFPATYLRAFTHMPARQFVPDILTVILTALTMLVLISG</sequence>
<organism evidence="2 3">
    <name type="scientific">Dothistroma septosporum (strain NZE10 / CBS 128990)</name>
    <name type="common">Red band needle blight fungus</name>
    <name type="synonym">Mycosphaerella pini</name>
    <dbReference type="NCBI Taxonomy" id="675120"/>
    <lineage>
        <taxon>Eukaryota</taxon>
        <taxon>Fungi</taxon>
        <taxon>Dikarya</taxon>
        <taxon>Ascomycota</taxon>
        <taxon>Pezizomycotina</taxon>
        <taxon>Dothideomycetes</taxon>
        <taxon>Dothideomycetidae</taxon>
        <taxon>Mycosphaerellales</taxon>
        <taxon>Mycosphaerellaceae</taxon>
        <taxon>Dothistroma</taxon>
    </lineage>
</organism>
<proteinExistence type="predicted"/>
<protein>
    <submittedName>
        <fullName evidence="2">Uncharacterized protein</fullName>
    </submittedName>
</protein>
<feature type="transmembrane region" description="Helical" evidence="1">
    <location>
        <begin position="103"/>
        <end position="121"/>
    </location>
</feature>
<dbReference type="AlphaFoldDB" id="M2YJQ6"/>
<keyword evidence="3" id="KW-1185">Reference proteome</keyword>